<dbReference type="EMBL" id="QGTT01000004">
    <property type="protein sequence ID" value="PWW14177.1"/>
    <property type="molecule type" value="Genomic_DNA"/>
</dbReference>
<accession>A0A317Q8R8</accession>
<dbReference type="InterPro" id="IPR016053">
    <property type="entry name" value="Haem_Oase-like"/>
</dbReference>
<dbReference type="CDD" id="cd19166">
    <property type="entry name" value="HemeO-bac"/>
    <property type="match status" value="1"/>
</dbReference>
<dbReference type="GO" id="GO:0006788">
    <property type="term" value="P:heme oxidation"/>
    <property type="evidence" value="ECO:0007669"/>
    <property type="project" value="InterPro"/>
</dbReference>
<gene>
    <name evidence="1" type="ORF">DET45_104116</name>
</gene>
<dbReference type="GO" id="GO:0004392">
    <property type="term" value="F:heme oxygenase (decyclizing) activity"/>
    <property type="evidence" value="ECO:0007669"/>
    <property type="project" value="InterPro"/>
</dbReference>
<keyword evidence="2" id="KW-1185">Reference proteome</keyword>
<evidence type="ECO:0000313" key="1">
    <source>
        <dbReference type="EMBL" id="PWW14177.1"/>
    </source>
</evidence>
<organism evidence="1 2">
    <name type="scientific">Pseudidiomarina maritima</name>
    <dbReference type="NCBI Taxonomy" id="519453"/>
    <lineage>
        <taxon>Bacteria</taxon>
        <taxon>Pseudomonadati</taxon>
        <taxon>Pseudomonadota</taxon>
        <taxon>Gammaproteobacteria</taxon>
        <taxon>Alteromonadales</taxon>
        <taxon>Idiomarinaceae</taxon>
        <taxon>Pseudidiomarina</taxon>
    </lineage>
</organism>
<dbReference type="AlphaFoldDB" id="A0A317Q8R8"/>
<dbReference type="Gene3D" id="1.20.910.10">
    <property type="entry name" value="Heme oxygenase-like"/>
    <property type="match status" value="1"/>
</dbReference>
<name>A0A317Q8R8_9GAMM</name>
<comment type="caution">
    <text evidence="1">The sequence shown here is derived from an EMBL/GenBank/DDBJ whole genome shotgun (WGS) entry which is preliminary data.</text>
</comment>
<dbReference type="Proteomes" id="UP000246964">
    <property type="component" value="Unassembled WGS sequence"/>
</dbReference>
<evidence type="ECO:0000313" key="2">
    <source>
        <dbReference type="Proteomes" id="UP000246964"/>
    </source>
</evidence>
<dbReference type="SUPFAM" id="SSF48613">
    <property type="entry name" value="Heme oxygenase-like"/>
    <property type="match status" value="1"/>
</dbReference>
<dbReference type="InterPro" id="IPR016084">
    <property type="entry name" value="Haem_Oase-like_multi-hlx"/>
</dbReference>
<protein>
    <submittedName>
        <fullName evidence="1">Heme oxygenase</fullName>
    </submittedName>
</protein>
<proteinExistence type="predicted"/>
<dbReference type="RefSeq" id="WP_181394901.1">
    <property type="nucleotide sequence ID" value="NZ_QGTT01000004.1"/>
</dbReference>
<sequence length="212" mass="23402">MTSLLEQLRAATAALHSHLDRHTMMSELMSADLTEARYRQILQHMYPAHQQLEAAVQQGVQALRLGYPLQARLAWLDDDLIKLQCDIPTMAVVKNMTNQAELAHSETMAPVAIGSLPALVGWLYVLEESRLGAAVIAKRLQRQLPNSPCSFFSRSIAPQAWSQFLLFAQQVAAADSNDVIDAAQQAFTSYIEHLKAPLGAPLRPPKSADYAN</sequence>
<reference evidence="1 2" key="1">
    <citation type="submission" date="2018-05" db="EMBL/GenBank/DDBJ databases">
        <title>Freshwater and sediment microbial communities from various areas in North America, analyzing microbe dynamics in response to fracking.</title>
        <authorList>
            <person name="Lamendella R."/>
        </authorList>
    </citation>
    <scope>NUCLEOTIDE SEQUENCE [LARGE SCALE GENOMIC DNA]</scope>
    <source>
        <strain evidence="1 2">125B1</strain>
    </source>
</reference>
<dbReference type="Pfam" id="PF01126">
    <property type="entry name" value="Heme_oxygenase"/>
    <property type="match status" value="1"/>
</dbReference>